<comment type="caution">
    <text evidence="1">The sequence shown here is derived from an EMBL/GenBank/DDBJ whole genome shotgun (WGS) entry which is preliminary data.</text>
</comment>
<proteinExistence type="predicted"/>
<protein>
    <recommendedName>
        <fullName evidence="3">MarR family transcriptional regulator</fullName>
    </recommendedName>
</protein>
<dbReference type="Proteomes" id="UP001204142">
    <property type="component" value="Unassembled WGS sequence"/>
</dbReference>
<reference evidence="1 2" key="1">
    <citation type="submission" date="2022-07" db="EMBL/GenBank/DDBJ databases">
        <authorList>
            <person name="Xamxidin M."/>
            <person name="Wu M."/>
        </authorList>
    </citation>
    <scope>NUCLEOTIDE SEQUENCE [LARGE SCALE GENOMIC DNA]</scope>
    <source>
        <strain evidence="1 2">NBRC 111650</strain>
    </source>
</reference>
<accession>A0ABT1WJ51</accession>
<dbReference type="RefSeq" id="WP_256765342.1">
    <property type="nucleotide sequence ID" value="NZ_JANIGO010000005.1"/>
</dbReference>
<gene>
    <name evidence="1" type="ORF">NQT62_13935</name>
</gene>
<evidence type="ECO:0000313" key="1">
    <source>
        <dbReference type="EMBL" id="MCQ8897537.1"/>
    </source>
</evidence>
<sequence>MNTLSTFGTPESNEQLAADQRISGLRSRYRYFDEFNERDQTKLFQVMGLLGFFRRKGLPELGFESAMVMLLVAQRQSEGKTTTHAQWQTILGLKGDAAARVALELGFAMKPVRSGKNADRGDTHALTIPAHGLLQLLGSGDEHTELQLTASGKKVIEDLTRLSVFKD</sequence>
<dbReference type="EMBL" id="JANIGO010000005">
    <property type="protein sequence ID" value="MCQ8897537.1"/>
    <property type="molecule type" value="Genomic_DNA"/>
</dbReference>
<evidence type="ECO:0008006" key="3">
    <source>
        <dbReference type="Google" id="ProtNLM"/>
    </source>
</evidence>
<keyword evidence="2" id="KW-1185">Reference proteome</keyword>
<name>A0ABT1WJ51_9BURK</name>
<organism evidence="1 2">
    <name type="scientific">Limnobacter humi</name>
    <dbReference type="NCBI Taxonomy" id="1778671"/>
    <lineage>
        <taxon>Bacteria</taxon>
        <taxon>Pseudomonadati</taxon>
        <taxon>Pseudomonadota</taxon>
        <taxon>Betaproteobacteria</taxon>
        <taxon>Burkholderiales</taxon>
        <taxon>Burkholderiaceae</taxon>
        <taxon>Limnobacter</taxon>
    </lineage>
</organism>
<evidence type="ECO:0000313" key="2">
    <source>
        <dbReference type="Proteomes" id="UP001204142"/>
    </source>
</evidence>